<feature type="region of interest" description="Disordered" evidence="1">
    <location>
        <begin position="34"/>
        <end position="79"/>
    </location>
</feature>
<reference evidence="2 3" key="1">
    <citation type="journal article" date="2019" name="Sci. Rep.">
        <title>A high-quality genome of Eragrostis curvula grass provides insights into Poaceae evolution and supports new strategies to enhance forage quality.</title>
        <authorList>
            <person name="Carballo J."/>
            <person name="Santos B.A.C.M."/>
            <person name="Zappacosta D."/>
            <person name="Garbus I."/>
            <person name="Selva J.P."/>
            <person name="Gallo C.A."/>
            <person name="Diaz A."/>
            <person name="Albertini E."/>
            <person name="Caccamo M."/>
            <person name="Echenique V."/>
        </authorList>
    </citation>
    <scope>NUCLEOTIDE SEQUENCE [LARGE SCALE GENOMIC DNA]</scope>
    <source>
        <strain evidence="3">cv. Victoria</strain>
        <tissue evidence="2">Leaf</tissue>
    </source>
</reference>
<protein>
    <submittedName>
        <fullName evidence="2">Uncharacterized protein</fullName>
    </submittedName>
</protein>
<evidence type="ECO:0000313" key="3">
    <source>
        <dbReference type="Proteomes" id="UP000324897"/>
    </source>
</evidence>
<feature type="non-terminal residue" evidence="2">
    <location>
        <position position="1"/>
    </location>
</feature>
<dbReference type="Gramene" id="TVU31906">
    <property type="protein sequence ID" value="TVU31906"/>
    <property type="gene ID" value="EJB05_23611"/>
</dbReference>
<accession>A0A5J9V7J4</accession>
<gene>
    <name evidence="2" type="ORF">EJB05_23611</name>
</gene>
<organism evidence="2 3">
    <name type="scientific">Eragrostis curvula</name>
    <name type="common">weeping love grass</name>
    <dbReference type="NCBI Taxonomy" id="38414"/>
    <lineage>
        <taxon>Eukaryota</taxon>
        <taxon>Viridiplantae</taxon>
        <taxon>Streptophyta</taxon>
        <taxon>Embryophyta</taxon>
        <taxon>Tracheophyta</taxon>
        <taxon>Spermatophyta</taxon>
        <taxon>Magnoliopsida</taxon>
        <taxon>Liliopsida</taxon>
        <taxon>Poales</taxon>
        <taxon>Poaceae</taxon>
        <taxon>PACMAD clade</taxon>
        <taxon>Chloridoideae</taxon>
        <taxon>Eragrostideae</taxon>
        <taxon>Eragrostidinae</taxon>
        <taxon>Eragrostis</taxon>
    </lineage>
</organism>
<dbReference type="AlphaFoldDB" id="A0A5J9V7J4"/>
<evidence type="ECO:0000256" key="1">
    <source>
        <dbReference type="SAM" id="MobiDB-lite"/>
    </source>
</evidence>
<dbReference type="OrthoDB" id="785494at2759"/>
<name>A0A5J9V7J4_9POAL</name>
<dbReference type="EMBL" id="RWGY01000011">
    <property type="protein sequence ID" value="TVU31906.1"/>
    <property type="molecule type" value="Genomic_DNA"/>
</dbReference>
<sequence length="119" mass="13865">MANAYMRVPVEPQRVVELSMQELRWEQFCLTTMRSTNGVQGKKRREREKKDGEKKDGEKKDDAKKDGEEAKKAPPPTTEQIVAELMTQYRAYNPYMNHPVPPHYYVQSMEENPNSCVIC</sequence>
<feature type="compositionally biased region" description="Basic and acidic residues" evidence="1">
    <location>
        <begin position="48"/>
        <end position="72"/>
    </location>
</feature>
<dbReference type="Proteomes" id="UP000324897">
    <property type="component" value="Chromosome 1"/>
</dbReference>
<proteinExistence type="predicted"/>
<keyword evidence="3" id="KW-1185">Reference proteome</keyword>
<evidence type="ECO:0000313" key="2">
    <source>
        <dbReference type="EMBL" id="TVU31906.1"/>
    </source>
</evidence>
<comment type="caution">
    <text evidence="2">The sequence shown here is derived from an EMBL/GenBank/DDBJ whole genome shotgun (WGS) entry which is preliminary data.</text>
</comment>